<dbReference type="AlphaFoldDB" id="A0A4U1J2T5"/>
<comment type="caution">
    <text evidence="3">The sequence shown here is derived from an EMBL/GenBank/DDBJ whole genome shotgun (WGS) entry which is preliminary data.</text>
</comment>
<reference evidence="3 4" key="1">
    <citation type="submission" date="2019-04" db="EMBL/GenBank/DDBJ databases">
        <authorList>
            <person name="Li Y."/>
            <person name="Wang J."/>
        </authorList>
    </citation>
    <scope>NUCLEOTIDE SEQUENCE [LARGE SCALE GENOMIC DNA]</scope>
    <source>
        <strain evidence="3 4">DSM 14668</strain>
    </source>
</reference>
<dbReference type="EMBL" id="SSMQ01000043">
    <property type="protein sequence ID" value="TKD00940.1"/>
    <property type="molecule type" value="Genomic_DNA"/>
</dbReference>
<evidence type="ECO:0000313" key="4">
    <source>
        <dbReference type="Proteomes" id="UP000309215"/>
    </source>
</evidence>
<evidence type="ECO:0000256" key="2">
    <source>
        <dbReference type="SAM" id="SignalP"/>
    </source>
</evidence>
<proteinExistence type="predicted"/>
<gene>
    <name evidence="3" type="ORF">E8A74_32900</name>
</gene>
<feature type="region of interest" description="Disordered" evidence="1">
    <location>
        <begin position="191"/>
        <end position="210"/>
    </location>
</feature>
<dbReference type="RefSeq" id="WP_136933079.1">
    <property type="nucleotide sequence ID" value="NZ_SSMQ01000043.1"/>
</dbReference>
<keyword evidence="4" id="KW-1185">Reference proteome</keyword>
<evidence type="ECO:0000256" key="1">
    <source>
        <dbReference type="SAM" id="MobiDB-lite"/>
    </source>
</evidence>
<feature type="chain" id="PRO_5020296969" evidence="2">
    <location>
        <begin position="22"/>
        <end position="376"/>
    </location>
</feature>
<evidence type="ECO:0000313" key="3">
    <source>
        <dbReference type="EMBL" id="TKD00940.1"/>
    </source>
</evidence>
<name>A0A4U1J2T5_9BACT</name>
<organism evidence="3 4">
    <name type="scientific">Polyangium fumosum</name>
    <dbReference type="NCBI Taxonomy" id="889272"/>
    <lineage>
        <taxon>Bacteria</taxon>
        <taxon>Pseudomonadati</taxon>
        <taxon>Myxococcota</taxon>
        <taxon>Polyangia</taxon>
        <taxon>Polyangiales</taxon>
        <taxon>Polyangiaceae</taxon>
        <taxon>Polyangium</taxon>
    </lineage>
</organism>
<dbReference type="OrthoDB" id="9952279at2"/>
<keyword evidence="2" id="KW-0732">Signal</keyword>
<dbReference type="Proteomes" id="UP000309215">
    <property type="component" value="Unassembled WGS sequence"/>
</dbReference>
<protein>
    <submittedName>
        <fullName evidence="3">Uncharacterized protein</fullName>
    </submittedName>
</protein>
<sequence>MRSVVFLFGFLAAGVITSAAAAEPPRAAGKTHVPRFRVAHFGTYSVAVESSGGTLVHGVEFSYAAKRYLRIGGALVLPVGASSRDSCDVPSYGFGECSYNSYGLRGFAELHAIPGFNIDPWIRAGIGHLLHTSRYDALEIQFTRPDIAAFASAGLDINLGPVFLSGYVEASAFAGEQAQLVGGGARIGAPFDGPKRSPAKTPETEDERYPLARRPRPERWKVGPFVEYRRTLAGDGATFTYGVDVSYEVVPHVRLGGSVVLPFVARPGHTCYTTGDDSSDDCTYNSFGLIQFAEVHGSTDALLDPWLRAGMGTMLHTSYNGFVKLHAAEPDLQFFASSGLDLNLGTAYVGAHATIAAFVGHHGHVAGGGAHLGGRF</sequence>
<feature type="signal peptide" evidence="2">
    <location>
        <begin position="1"/>
        <end position="21"/>
    </location>
</feature>
<accession>A0A4U1J2T5</accession>